<accession>A0AA39ZGS2</accession>
<sequence>MHSNSVSCLLAIGLGTSGVLCDWEWEATKQGYRCSTPLARITDDGVAYYGNTLCPSQIQACEAVCAPFGGTLPGQNVCVTENEGQDDPDKRITYCYKCQCQDGSWPNLRLYAGSVARYECERRGEYCAAQLEGFDFPERERLGLEQCGCPGMLPLPVVSVTGVDFTSATTTMMVVSTSGIATVEITAVEATTSDAATSEVATVEISTAGEEEEVDSTVTSSATVTEWSSESLQGTPVVTGAAQPSSAEEEPASTEEASASVEEESSSAKDEVVDSGAVKGAVGMFGALLAVVMVV</sequence>
<name>A0AA39ZGS2_9PEZI</name>
<feature type="region of interest" description="Disordered" evidence="1">
    <location>
        <begin position="226"/>
        <end position="273"/>
    </location>
</feature>
<feature type="signal peptide" evidence="2">
    <location>
        <begin position="1"/>
        <end position="21"/>
    </location>
</feature>
<feature type="chain" id="PRO_5041451389" description="DUF7707 domain-containing protein" evidence="2">
    <location>
        <begin position="22"/>
        <end position="295"/>
    </location>
</feature>
<evidence type="ECO:0000313" key="4">
    <source>
        <dbReference type="EMBL" id="KAK0670304.1"/>
    </source>
</evidence>
<keyword evidence="5" id="KW-1185">Reference proteome</keyword>
<evidence type="ECO:0000313" key="5">
    <source>
        <dbReference type="Proteomes" id="UP001174997"/>
    </source>
</evidence>
<dbReference type="Proteomes" id="UP001174997">
    <property type="component" value="Unassembled WGS sequence"/>
</dbReference>
<protein>
    <recommendedName>
        <fullName evidence="3">DUF7707 domain-containing protein</fullName>
    </recommendedName>
</protein>
<organism evidence="4 5">
    <name type="scientific">Cercophora samala</name>
    <dbReference type="NCBI Taxonomy" id="330535"/>
    <lineage>
        <taxon>Eukaryota</taxon>
        <taxon>Fungi</taxon>
        <taxon>Dikarya</taxon>
        <taxon>Ascomycota</taxon>
        <taxon>Pezizomycotina</taxon>
        <taxon>Sordariomycetes</taxon>
        <taxon>Sordariomycetidae</taxon>
        <taxon>Sordariales</taxon>
        <taxon>Lasiosphaeriaceae</taxon>
        <taxon>Cercophora</taxon>
    </lineage>
</organism>
<dbReference type="InterPro" id="IPR056124">
    <property type="entry name" value="DUF7707"/>
</dbReference>
<comment type="caution">
    <text evidence="4">The sequence shown here is derived from an EMBL/GenBank/DDBJ whole genome shotgun (WGS) entry which is preliminary data.</text>
</comment>
<feature type="domain" description="DUF7707" evidence="3">
    <location>
        <begin position="51"/>
        <end position="132"/>
    </location>
</feature>
<evidence type="ECO:0000259" key="3">
    <source>
        <dbReference type="Pfam" id="PF24808"/>
    </source>
</evidence>
<dbReference type="EMBL" id="JAULSY010000033">
    <property type="protein sequence ID" value="KAK0670304.1"/>
    <property type="molecule type" value="Genomic_DNA"/>
</dbReference>
<keyword evidence="2" id="KW-0732">Signal</keyword>
<evidence type="ECO:0000256" key="1">
    <source>
        <dbReference type="SAM" id="MobiDB-lite"/>
    </source>
</evidence>
<reference evidence="4" key="1">
    <citation type="submission" date="2023-06" db="EMBL/GenBank/DDBJ databases">
        <title>Genome-scale phylogeny and comparative genomics of the fungal order Sordariales.</title>
        <authorList>
            <consortium name="Lawrence Berkeley National Laboratory"/>
            <person name="Hensen N."/>
            <person name="Bonometti L."/>
            <person name="Westerberg I."/>
            <person name="Brannstrom I.O."/>
            <person name="Guillou S."/>
            <person name="Cros-Aarteil S."/>
            <person name="Calhoun S."/>
            <person name="Haridas S."/>
            <person name="Kuo A."/>
            <person name="Mondo S."/>
            <person name="Pangilinan J."/>
            <person name="Riley R."/>
            <person name="Labutti K."/>
            <person name="Andreopoulos B."/>
            <person name="Lipzen A."/>
            <person name="Chen C."/>
            <person name="Yanf M."/>
            <person name="Daum C."/>
            <person name="Ng V."/>
            <person name="Clum A."/>
            <person name="Steindorff A."/>
            <person name="Ohm R."/>
            <person name="Martin F."/>
            <person name="Silar P."/>
            <person name="Natvig D."/>
            <person name="Lalanne C."/>
            <person name="Gautier V."/>
            <person name="Ament-Velasquez S.L."/>
            <person name="Kruys A."/>
            <person name="Hutchinson M.I."/>
            <person name="Powell A.J."/>
            <person name="Barry K."/>
            <person name="Miller A.N."/>
            <person name="Grigoriev I.V."/>
            <person name="Debuchy R."/>
            <person name="Gladieux P."/>
            <person name="Thoren M.H."/>
            <person name="Johannesson H."/>
        </authorList>
    </citation>
    <scope>NUCLEOTIDE SEQUENCE</scope>
    <source>
        <strain evidence="4">CBS 307.81</strain>
    </source>
</reference>
<dbReference type="Pfam" id="PF24808">
    <property type="entry name" value="DUF7707"/>
    <property type="match status" value="1"/>
</dbReference>
<proteinExistence type="predicted"/>
<evidence type="ECO:0000256" key="2">
    <source>
        <dbReference type="SAM" id="SignalP"/>
    </source>
</evidence>
<gene>
    <name evidence="4" type="ORF">QBC41DRAFT_272939</name>
</gene>
<dbReference type="AlphaFoldDB" id="A0AA39ZGS2"/>